<evidence type="ECO:0000313" key="2">
    <source>
        <dbReference type="Proteomes" id="UP000499080"/>
    </source>
</evidence>
<name>A0A4Y2A0V3_ARAVE</name>
<dbReference type="AlphaFoldDB" id="A0A4Y2A0V3"/>
<dbReference type="EMBL" id="BGPR01000003">
    <property type="protein sequence ID" value="GBL73421.1"/>
    <property type="molecule type" value="Genomic_DNA"/>
</dbReference>
<gene>
    <name evidence="1" type="ORF">AVEN_159430_1</name>
</gene>
<evidence type="ECO:0000313" key="1">
    <source>
        <dbReference type="EMBL" id="GBL73421.1"/>
    </source>
</evidence>
<sequence>MVANGTYENFRAYCKYEVVKRIGLLVMATNCRDFTFETCSQRITKKNWHVESCWQMLWGEQTILQNGSPNIHADMHRVALLLVTFKRPLVPMHAS</sequence>
<protein>
    <submittedName>
        <fullName evidence="1">Uncharacterized protein</fullName>
    </submittedName>
</protein>
<comment type="caution">
    <text evidence="1">The sequence shown here is derived from an EMBL/GenBank/DDBJ whole genome shotgun (WGS) entry which is preliminary data.</text>
</comment>
<organism evidence="1 2">
    <name type="scientific">Araneus ventricosus</name>
    <name type="common">Orbweaver spider</name>
    <name type="synonym">Epeira ventricosa</name>
    <dbReference type="NCBI Taxonomy" id="182803"/>
    <lineage>
        <taxon>Eukaryota</taxon>
        <taxon>Metazoa</taxon>
        <taxon>Ecdysozoa</taxon>
        <taxon>Arthropoda</taxon>
        <taxon>Chelicerata</taxon>
        <taxon>Arachnida</taxon>
        <taxon>Araneae</taxon>
        <taxon>Araneomorphae</taxon>
        <taxon>Entelegynae</taxon>
        <taxon>Araneoidea</taxon>
        <taxon>Araneidae</taxon>
        <taxon>Araneus</taxon>
    </lineage>
</organism>
<reference evidence="1 2" key="1">
    <citation type="journal article" date="2019" name="Sci. Rep.">
        <title>Orb-weaving spider Araneus ventricosus genome elucidates the spidroin gene catalogue.</title>
        <authorList>
            <person name="Kono N."/>
            <person name="Nakamura H."/>
            <person name="Ohtoshi R."/>
            <person name="Moran D.A.P."/>
            <person name="Shinohara A."/>
            <person name="Yoshida Y."/>
            <person name="Fujiwara M."/>
            <person name="Mori M."/>
            <person name="Tomita M."/>
            <person name="Arakawa K."/>
        </authorList>
    </citation>
    <scope>NUCLEOTIDE SEQUENCE [LARGE SCALE GENOMIC DNA]</scope>
</reference>
<proteinExistence type="predicted"/>
<keyword evidence="2" id="KW-1185">Reference proteome</keyword>
<accession>A0A4Y2A0V3</accession>
<dbReference type="Proteomes" id="UP000499080">
    <property type="component" value="Unassembled WGS sequence"/>
</dbReference>